<dbReference type="EMBL" id="JAAGAB010000002">
    <property type="protein sequence ID" value="NDV00700.1"/>
    <property type="molecule type" value="Genomic_DNA"/>
</dbReference>
<accession>A0A6B2JRT6</accession>
<keyword evidence="5 6" id="KW-0472">Membrane</keyword>
<dbReference type="Proteomes" id="UP000474757">
    <property type="component" value="Unassembled WGS sequence"/>
</dbReference>
<reference evidence="8 9" key="1">
    <citation type="submission" date="2020-02" db="EMBL/GenBank/DDBJ databases">
        <title>Pseudoroseicyclus tamarix, sp. nov., isolated from offshore sediment of a Tamarix chinensis forest.</title>
        <authorList>
            <person name="Gai Y."/>
        </authorList>
    </citation>
    <scope>NUCLEOTIDE SEQUENCE [LARGE SCALE GENOMIC DNA]</scope>
    <source>
        <strain evidence="8 9">CLL3-39</strain>
    </source>
</reference>
<comment type="caution">
    <text evidence="8">The sequence shown here is derived from an EMBL/GenBank/DDBJ whole genome shotgun (WGS) entry which is preliminary data.</text>
</comment>
<feature type="transmembrane region" description="Helical" evidence="6">
    <location>
        <begin position="196"/>
        <end position="219"/>
    </location>
</feature>
<protein>
    <submittedName>
        <fullName evidence="8">DMT family transporter</fullName>
    </submittedName>
</protein>
<evidence type="ECO:0000313" key="9">
    <source>
        <dbReference type="Proteomes" id="UP000474757"/>
    </source>
</evidence>
<evidence type="ECO:0000256" key="4">
    <source>
        <dbReference type="ARBA" id="ARBA00022989"/>
    </source>
</evidence>
<keyword evidence="9" id="KW-1185">Reference proteome</keyword>
<dbReference type="SUPFAM" id="SSF103481">
    <property type="entry name" value="Multidrug resistance efflux transporter EmrE"/>
    <property type="match status" value="2"/>
</dbReference>
<organism evidence="8 9">
    <name type="scientific">Pseudoroseicyclus tamaricis</name>
    <dbReference type="NCBI Taxonomy" id="2705421"/>
    <lineage>
        <taxon>Bacteria</taxon>
        <taxon>Pseudomonadati</taxon>
        <taxon>Pseudomonadota</taxon>
        <taxon>Alphaproteobacteria</taxon>
        <taxon>Rhodobacterales</taxon>
        <taxon>Paracoccaceae</taxon>
        <taxon>Pseudoroseicyclus</taxon>
    </lineage>
</organism>
<keyword evidence="4 6" id="KW-1133">Transmembrane helix</keyword>
<sequence>MVLSGLSFVCMTAIVKTVGTEVPAAEASFLRYIMGVPLLLPMLGAVRRAKLTPRLWALFSARALVHSGAVILWFFAIARIPLAEVTAMNYLNPIYVTLGAALIFGERLALRRILAIGVALIGVVIMLRPGFRELDPGHFAMLAVSVCFAGSYLFTKQLAGEVSPTVIVTMLSLLVPICLFPFALVDWQTPSLTELAWFAGTAVFATLGHYFMTVAFAAAPMTVTQPVTFLQLVWATTLGWLAFGESIDSWVVIGALLIMGAIGYMTFREAQLKRAARTPPPAATRR</sequence>
<comment type="subcellular location">
    <subcellularLocation>
        <location evidence="1">Membrane</location>
        <topology evidence="1">Multi-pass membrane protein</topology>
    </subcellularLocation>
</comment>
<feature type="transmembrane region" description="Helical" evidence="6">
    <location>
        <begin position="87"/>
        <end position="105"/>
    </location>
</feature>
<evidence type="ECO:0000256" key="1">
    <source>
        <dbReference type="ARBA" id="ARBA00004141"/>
    </source>
</evidence>
<feature type="transmembrane region" description="Helical" evidence="6">
    <location>
        <begin position="249"/>
        <end position="267"/>
    </location>
</feature>
<evidence type="ECO:0000256" key="6">
    <source>
        <dbReference type="SAM" id="Phobius"/>
    </source>
</evidence>
<feature type="domain" description="EamA" evidence="7">
    <location>
        <begin position="2"/>
        <end position="127"/>
    </location>
</feature>
<dbReference type="InterPro" id="IPR000620">
    <property type="entry name" value="EamA_dom"/>
</dbReference>
<feature type="transmembrane region" description="Helical" evidence="6">
    <location>
        <begin position="166"/>
        <end position="184"/>
    </location>
</feature>
<evidence type="ECO:0000256" key="2">
    <source>
        <dbReference type="ARBA" id="ARBA00009853"/>
    </source>
</evidence>
<dbReference type="Gene3D" id="1.10.3730.20">
    <property type="match status" value="1"/>
</dbReference>
<proteinExistence type="inferred from homology"/>
<feature type="transmembrane region" description="Helical" evidence="6">
    <location>
        <begin position="226"/>
        <end position="243"/>
    </location>
</feature>
<name>A0A6B2JRT6_9RHOB</name>
<gene>
    <name evidence="8" type="ORF">GZA08_06925</name>
</gene>
<feature type="domain" description="EamA" evidence="7">
    <location>
        <begin position="137"/>
        <end position="264"/>
    </location>
</feature>
<feature type="transmembrane region" description="Helical" evidence="6">
    <location>
        <begin position="55"/>
        <end position="75"/>
    </location>
</feature>
<comment type="similarity">
    <text evidence="2">Belongs to the drug/metabolite transporter (DMT) superfamily. 10 TMS drug/metabolite exporter (DME) (TC 2.A.7.3) family.</text>
</comment>
<feature type="transmembrane region" description="Helical" evidence="6">
    <location>
        <begin position="137"/>
        <end position="154"/>
    </location>
</feature>
<evidence type="ECO:0000256" key="3">
    <source>
        <dbReference type="ARBA" id="ARBA00022692"/>
    </source>
</evidence>
<dbReference type="GO" id="GO:0016020">
    <property type="term" value="C:membrane"/>
    <property type="evidence" value="ECO:0007669"/>
    <property type="project" value="UniProtKB-SubCell"/>
</dbReference>
<dbReference type="InterPro" id="IPR037185">
    <property type="entry name" value="EmrE-like"/>
</dbReference>
<evidence type="ECO:0000259" key="7">
    <source>
        <dbReference type="Pfam" id="PF00892"/>
    </source>
</evidence>
<evidence type="ECO:0000256" key="5">
    <source>
        <dbReference type="ARBA" id="ARBA00023136"/>
    </source>
</evidence>
<evidence type="ECO:0000313" key="8">
    <source>
        <dbReference type="EMBL" id="NDV00700.1"/>
    </source>
</evidence>
<dbReference type="PANTHER" id="PTHR22911">
    <property type="entry name" value="ACYL-MALONYL CONDENSING ENZYME-RELATED"/>
    <property type="match status" value="1"/>
</dbReference>
<dbReference type="PANTHER" id="PTHR22911:SF6">
    <property type="entry name" value="SOLUTE CARRIER FAMILY 35 MEMBER G1"/>
    <property type="match status" value="1"/>
</dbReference>
<feature type="transmembrane region" description="Helical" evidence="6">
    <location>
        <begin position="29"/>
        <end position="46"/>
    </location>
</feature>
<dbReference type="Pfam" id="PF00892">
    <property type="entry name" value="EamA"/>
    <property type="match status" value="2"/>
</dbReference>
<feature type="transmembrane region" description="Helical" evidence="6">
    <location>
        <begin position="112"/>
        <end position="131"/>
    </location>
</feature>
<keyword evidence="3 6" id="KW-0812">Transmembrane</keyword>
<dbReference type="AlphaFoldDB" id="A0A6B2JRT6"/>